<evidence type="ECO:0000313" key="5">
    <source>
        <dbReference type="EMBL" id="MFD1050708.1"/>
    </source>
</evidence>
<dbReference type="InterPro" id="IPR036318">
    <property type="entry name" value="FAD-bd_PCMH-like_sf"/>
</dbReference>
<name>A0ABW3MJ23_9PSEU</name>
<dbReference type="InterPro" id="IPR016166">
    <property type="entry name" value="FAD-bd_PCMH"/>
</dbReference>
<dbReference type="Proteomes" id="UP001597045">
    <property type="component" value="Unassembled WGS sequence"/>
</dbReference>
<evidence type="ECO:0000256" key="1">
    <source>
        <dbReference type="ARBA" id="ARBA00022630"/>
    </source>
</evidence>
<dbReference type="PANTHER" id="PTHR42659:SF2">
    <property type="entry name" value="XANTHINE DEHYDROGENASE SUBUNIT C-RELATED"/>
    <property type="match status" value="1"/>
</dbReference>
<gene>
    <name evidence="5" type="ORF">ACFQ1S_36865</name>
</gene>
<comment type="caution">
    <text evidence="5">The sequence shown here is derived from an EMBL/GenBank/DDBJ whole genome shotgun (WGS) entry which is preliminary data.</text>
</comment>
<keyword evidence="6" id="KW-1185">Reference proteome</keyword>
<evidence type="ECO:0000259" key="4">
    <source>
        <dbReference type="PROSITE" id="PS51387"/>
    </source>
</evidence>
<dbReference type="InterPro" id="IPR016167">
    <property type="entry name" value="FAD-bd_PCMH_sub1"/>
</dbReference>
<accession>A0ABW3MJ23</accession>
<organism evidence="5 6">
    <name type="scientific">Kibdelosporangium lantanae</name>
    <dbReference type="NCBI Taxonomy" id="1497396"/>
    <lineage>
        <taxon>Bacteria</taxon>
        <taxon>Bacillati</taxon>
        <taxon>Actinomycetota</taxon>
        <taxon>Actinomycetes</taxon>
        <taxon>Pseudonocardiales</taxon>
        <taxon>Pseudonocardiaceae</taxon>
        <taxon>Kibdelosporangium</taxon>
    </lineage>
</organism>
<keyword evidence="2" id="KW-0274">FAD</keyword>
<evidence type="ECO:0000256" key="2">
    <source>
        <dbReference type="ARBA" id="ARBA00022827"/>
    </source>
</evidence>
<evidence type="ECO:0000256" key="3">
    <source>
        <dbReference type="ARBA" id="ARBA00023002"/>
    </source>
</evidence>
<reference evidence="6" key="1">
    <citation type="journal article" date="2019" name="Int. J. Syst. Evol. Microbiol.">
        <title>The Global Catalogue of Microorganisms (GCM) 10K type strain sequencing project: providing services to taxonomists for standard genome sequencing and annotation.</title>
        <authorList>
            <consortium name="The Broad Institute Genomics Platform"/>
            <consortium name="The Broad Institute Genome Sequencing Center for Infectious Disease"/>
            <person name="Wu L."/>
            <person name="Ma J."/>
        </authorList>
    </citation>
    <scope>NUCLEOTIDE SEQUENCE [LARGE SCALE GENOMIC DNA]</scope>
    <source>
        <strain evidence="6">JCM 31486</strain>
    </source>
</reference>
<dbReference type="EMBL" id="JBHTIS010003039">
    <property type="protein sequence ID" value="MFD1050708.1"/>
    <property type="molecule type" value="Genomic_DNA"/>
</dbReference>
<dbReference type="PANTHER" id="PTHR42659">
    <property type="entry name" value="XANTHINE DEHYDROGENASE SUBUNIT C-RELATED"/>
    <property type="match status" value="1"/>
</dbReference>
<keyword evidence="3" id="KW-0560">Oxidoreductase</keyword>
<dbReference type="Pfam" id="PF00941">
    <property type="entry name" value="FAD_binding_5"/>
    <property type="match status" value="1"/>
</dbReference>
<evidence type="ECO:0000313" key="6">
    <source>
        <dbReference type="Proteomes" id="UP001597045"/>
    </source>
</evidence>
<dbReference type="SUPFAM" id="SSF56176">
    <property type="entry name" value="FAD-binding/transporter-associated domain-like"/>
    <property type="match status" value="1"/>
</dbReference>
<dbReference type="PROSITE" id="PS51387">
    <property type="entry name" value="FAD_PCMH"/>
    <property type="match status" value="1"/>
</dbReference>
<dbReference type="InterPro" id="IPR002346">
    <property type="entry name" value="Mopterin_DH_FAD-bd"/>
</dbReference>
<keyword evidence="1" id="KW-0285">Flavoprotein</keyword>
<feature type="non-terminal residue" evidence="5">
    <location>
        <position position="87"/>
    </location>
</feature>
<proteinExistence type="predicted"/>
<dbReference type="InterPro" id="IPR051312">
    <property type="entry name" value="Diverse_Substr_Oxidored"/>
</dbReference>
<protein>
    <submittedName>
        <fullName evidence="5">FAD binding domain-containing protein</fullName>
    </submittedName>
</protein>
<sequence>MDVHSPDTFAEALAIKAEHPEAVPIAGGTDVMVELNFDRRRPKALLDLNRIRELHEHSDVDGRTRVGASVPYSRIITELGTRLPGLA</sequence>
<feature type="domain" description="FAD-binding PCMH-type" evidence="4">
    <location>
        <begin position="1"/>
        <end position="87"/>
    </location>
</feature>
<dbReference type="Gene3D" id="3.30.43.10">
    <property type="entry name" value="Uridine Diphospho-n-acetylenolpyruvylglucosamine Reductase, domain 2"/>
    <property type="match status" value="1"/>
</dbReference>